<dbReference type="Proteomes" id="UP001497482">
    <property type="component" value="Chromosome 15"/>
</dbReference>
<feature type="region of interest" description="Disordered" evidence="1">
    <location>
        <begin position="43"/>
        <end position="124"/>
    </location>
</feature>
<sequence length="193" mass="20086">MSVSRDRRLVGEVQTQVAPAWGEGRCCGWCWCVGRIGASKASSIPSTLSDVRGKTSRWTEQEETQKQETCAGQAVGPVTALSPPHHSPSDSSSSSSASFSRTSAGTQAPPEVPPPDDTPGSTITPWARSAMLLRISKSSETQGGAEGAQTGGPSLSSGLQGDASDGIGDDRSKLASQNYWKFLVHLAVLSVAL</sequence>
<evidence type="ECO:0000313" key="2">
    <source>
        <dbReference type="EMBL" id="CAL1581576.1"/>
    </source>
</evidence>
<reference evidence="2 3" key="1">
    <citation type="submission" date="2024-04" db="EMBL/GenBank/DDBJ databases">
        <authorList>
            <person name="Waldvogel A.-M."/>
            <person name="Schoenle A."/>
        </authorList>
    </citation>
    <scope>NUCLEOTIDE SEQUENCE [LARGE SCALE GENOMIC DNA]</scope>
</reference>
<feature type="compositionally biased region" description="Low complexity" evidence="1">
    <location>
        <begin position="89"/>
        <end position="103"/>
    </location>
</feature>
<feature type="region of interest" description="Disordered" evidence="1">
    <location>
        <begin position="138"/>
        <end position="171"/>
    </location>
</feature>
<organism evidence="2 3">
    <name type="scientific">Knipowitschia caucasica</name>
    <name type="common">Caucasian dwarf goby</name>
    <name type="synonym">Pomatoschistus caucasicus</name>
    <dbReference type="NCBI Taxonomy" id="637954"/>
    <lineage>
        <taxon>Eukaryota</taxon>
        <taxon>Metazoa</taxon>
        <taxon>Chordata</taxon>
        <taxon>Craniata</taxon>
        <taxon>Vertebrata</taxon>
        <taxon>Euteleostomi</taxon>
        <taxon>Actinopterygii</taxon>
        <taxon>Neopterygii</taxon>
        <taxon>Teleostei</taxon>
        <taxon>Neoteleostei</taxon>
        <taxon>Acanthomorphata</taxon>
        <taxon>Gobiaria</taxon>
        <taxon>Gobiiformes</taxon>
        <taxon>Gobioidei</taxon>
        <taxon>Gobiidae</taxon>
        <taxon>Gobiinae</taxon>
        <taxon>Knipowitschia</taxon>
    </lineage>
</organism>
<proteinExistence type="predicted"/>
<dbReference type="AlphaFoldDB" id="A0AAV2JZB8"/>
<keyword evidence="3" id="KW-1185">Reference proteome</keyword>
<evidence type="ECO:0000256" key="1">
    <source>
        <dbReference type="SAM" id="MobiDB-lite"/>
    </source>
</evidence>
<name>A0AAV2JZB8_KNICA</name>
<protein>
    <submittedName>
        <fullName evidence="2">Uncharacterized protein</fullName>
    </submittedName>
</protein>
<gene>
    <name evidence="2" type="ORF">KC01_LOCUS12329</name>
</gene>
<dbReference type="EMBL" id="OZ035837">
    <property type="protein sequence ID" value="CAL1581576.1"/>
    <property type="molecule type" value="Genomic_DNA"/>
</dbReference>
<feature type="compositionally biased region" description="Basic and acidic residues" evidence="1">
    <location>
        <begin position="51"/>
        <end position="66"/>
    </location>
</feature>
<evidence type="ECO:0000313" key="3">
    <source>
        <dbReference type="Proteomes" id="UP001497482"/>
    </source>
</evidence>
<accession>A0AAV2JZB8</accession>